<accession>A0A9P4LXN6</accession>
<feature type="compositionally biased region" description="Polar residues" evidence="6">
    <location>
        <begin position="73"/>
        <end position="87"/>
    </location>
</feature>
<evidence type="ECO:0000256" key="5">
    <source>
        <dbReference type="ARBA" id="ARBA00034125"/>
    </source>
</evidence>
<feature type="transmembrane region" description="Helical" evidence="7">
    <location>
        <begin position="340"/>
        <end position="361"/>
    </location>
</feature>
<evidence type="ECO:0000313" key="11">
    <source>
        <dbReference type="Proteomes" id="UP000799776"/>
    </source>
</evidence>
<evidence type="ECO:0000256" key="3">
    <source>
        <dbReference type="ARBA" id="ARBA00022989"/>
    </source>
</evidence>
<keyword evidence="4 7" id="KW-0472">Membrane</keyword>
<sequence>MSRPTTPIRDRDVDYVPQPSKYRGGIFGALLNLYNSQNAGATLPGGHAYGHQRLGSGTTTISATSTPGLTPAITPQHSPPASGTTTPNHERKRRQWYGGHSANPSNTSLAQLIGSSSMLASPAVQDNLGPEVAAKLKTTPRPGMGKRSRSGGAISSAMNRISKPRLEDEIRITVHISEVMARQRYLLKLCRALMAYGAPTHRLEEAMKMSARVLEIESQFLYIPGCMIISFDDSTTHTTEVKLVRTAQGVDLGKLRDTHACYKDVVHDRIGVEEATQRLEAIIKRPPRYNRWLLVLVYGLASVCVGPFAFDARMIDLPIAFVLGCIVGFLQLVAAPSSDLFNNVFEICAAVVTSFLARAFGSINGGNLFCFSALAQSSITLILPGYTVLCASSELQSKHIVAGSVRMVYAIIYSLFLGFGMTIGIVLFGIMDSNATSATTCSNKMATGYTYFFVPLFTLCLCIINHAKWKQIPVMVFISFVGYIVNHYSSQRFEGNTQISSTLGALAIGAMANLYSRLGSKVDNYVLDLYENRVRGWIKNARRSITGRKNEIRLSYKRAEEALPQHPSSTATSVDDHYAPRTRKVGYGLAAAAMLPAIFVQVPSGLAVSGSLVSGITSANEINGNATGSTTVSSGTDTSSLNSSAFNVSYSVIQVAIGITVGLFLSALVIYPVGKKRSGLFSF</sequence>
<dbReference type="EMBL" id="ML978718">
    <property type="protein sequence ID" value="KAF2087869.1"/>
    <property type="molecule type" value="Genomic_DNA"/>
</dbReference>
<dbReference type="OrthoDB" id="413008at2759"/>
<name>A0A9P4LXN6_9PEZI</name>
<keyword evidence="2 7" id="KW-0812">Transmembrane</keyword>
<dbReference type="AlphaFoldDB" id="A0A9P4LXN6"/>
<keyword evidence="3 7" id="KW-1133">Transmembrane helix</keyword>
<dbReference type="InterPro" id="IPR010619">
    <property type="entry name" value="ThrE-like_N"/>
</dbReference>
<dbReference type="GO" id="GO:0022857">
    <property type="term" value="F:transmembrane transporter activity"/>
    <property type="evidence" value="ECO:0007669"/>
    <property type="project" value="InterPro"/>
</dbReference>
<gene>
    <name evidence="10" type="ORF">K490DRAFT_40656</name>
</gene>
<feature type="transmembrane region" description="Helical" evidence="7">
    <location>
        <begin position="648"/>
        <end position="671"/>
    </location>
</feature>
<organism evidence="10 11">
    <name type="scientific">Saccharata proteae CBS 121410</name>
    <dbReference type="NCBI Taxonomy" id="1314787"/>
    <lineage>
        <taxon>Eukaryota</taxon>
        <taxon>Fungi</taxon>
        <taxon>Dikarya</taxon>
        <taxon>Ascomycota</taxon>
        <taxon>Pezizomycotina</taxon>
        <taxon>Dothideomycetes</taxon>
        <taxon>Dothideomycetes incertae sedis</taxon>
        <taxon>Botryosphaeriales</taxon>
        <taxon>Saccharataceae</taxon>
        <taxon>Saccharata</taxon>
    </lineage>
</organism>
<dbReference type="Pfam" id="PF06738">
    <property type="entry name" value="ThrE"/>
    <property type="match status" value="1"/>
</dbReference>
<feature type="transmembrane region" description="Helical" evidence="7">
    <location>
        <begin position="449"/>
        <end position="466"/>
    </location>
</feature>
<keyword evidence="11" id="KW-1185">Reference proteome</keyword>
<evidence type="ECO:0000259" key="9">
    <source>
        <dbReference type="Pfam" id="PF12821"/>
    </source>
</evidence>
<evidence type="ECO:0000259" key="8">
    <source>
        <dbReference type="Pfam" id="PF06738"/>
    </source>
</evidence>
<feature type="transmembrane region" description="Helical" evidence="7">
    <location>
        <begin position="292"/>
        <end position="310"/>
    </location>
</feature>
<comment type="subcellular location">
    <subcellularLocation>
        <location evidence="1">Membrane</location>
        <topology evidence="1">Multi-pass membrane protein</topology>
    </subcellularLocation>
</comment>
<dbReference type="InterPro" id="IPR051361">
    <property type="entry name" value="ThrE/Ser_Exporter"/>
</dbReference>
<evidence type="ECO:0000256" key="1">
    <source>
        <dbReference type="ARBA" id="ARBA00004141"/>
    </source>
</evidence>
<feature type="domain" description="Threonine/serine exporter-like N-terminal" evidence="8">
    <location>
        <begin position="184"/>
        <end position="427"/>
    </location>
</feature>
<evidence type="ECO:0000256" key="4">
    <source>
        <dbReference type="ARBA" id="ARBA00023136"/>
    </source>
</evidence>
<protein>
    <submittedName>
        <fullName evidence="10">DUF1212-domain-containing protein</fullName>
    </submittedName>
</protein>
<feature type="domain" description="Threonine/Serine exporter ThrE" evidence="9">
    <location>
        <begin position="452"/>
        <end position="518"/>
    </location>
</feature>
<proteinExistence type="inferred from homology"/>
<evidence type="ECO:0000256" key="7">
    <source>
        <dbReference type="SAM" id="Phobius"/>
    </source>
</evidence>
<dbReference type="InterPro" id="IPR024528">
    <property type="entry name" value="ThrE_2"/>
</dbReference>
<dbReference type="Pfam" id="PF12821">
    <property type="entry name" value="ThrE_2"/>
    <property type="match status" value="1"/>
</dbReference>
<evidence type="ECO:0000256" key="2">
    <source>
        <dbReference type="ARBA" id="ARBA00022692"/>
    </source>
</evidence>
<comment type="caution">
    <text evidence="10">The sequence shown here is derived from an EMBL/GenBank/DDBJ whole genome shotgun (WGS) entry which is preliminary data.</text>
</comment>
<dbReference type="PANTHER" id="PTHR31082">
    <property type="entry name" value="PHEROMONE-REGULATED MEMBRANE PROTEIN 10"/>
    <property type="match status" value="1"/>
</dbReference>
<evidence type="ECO:0000256" key="6">
    <source>
        <dbReference type="SAM" id="MobiDB-lite"/>
    </source>
</evidence>
<feature type="transmembrane region" description="Helical" evidence="7">
    <location>
        <begin position="585"/>
        <end position="602"/>
    </location>
</feature>
<comment type="similarity">
    <text evidence="5">Belongs to the ThrE exporter (TC 2.A.79) family.</text>
</comment>
<feature type="region of interest" description="Disordered" evidence="6">
    <location>
        <begin position="66"/>
        <end position="102"/>
    </location>
</feature>
<evidence type="ECO:0000313" key="10">
    <source>
        <dbReference type="EMBL" id="KAF2087869.1"/>
    </source>
</evidence>
<feature type="transmembrane region" description="Helical" evidence="7">
    <location>
        <begin position="317"/>
        <end position="334"/>
    </location>
</feature>
<dbReference type="PANTHER" id="PTHR31082:SF4">
    <property type="entry name" value="PHEROMONE-REGULATED MEMBRANE PROTEIN 10"/>
    <property type="match status" value="1"/>
</dbReference>
<feature type="transmembrane region" description="Helical" evidence="7">
    <location>
        <begin position="407"/>
        <end position="428"/>
    </location>
</feature>
<dbReference type="Proteomes" id="UP000799776">
    <property type="component" value="Unassembled WGS sequence"/>
</dbReference>
<reference evidence="10" key="1">
    <citation type="journal article" date="2020" name="Stud. Mycol.">
        <title>101 Dothideomycetes genomes: a test case for predicting lifestyles and emergence of pathogens.</title>
        <authorList>
            <person name="Haridas S."/>
            <person name="Albert R."/>
            <person name="Binder M."/>
            <person name="Bloem J."/>
            <person name="Labutti K."/>
            <person name="Salamov A."/>
            <person name="Andreopoulos B."/>
            <person name="Baker S."/>
            <person name="Barry K."/>
            <person name="Bills G."/>
            <person name="Bluhm B."/>
            <person name="Cannon C."/>
            <person name="Castanera R."/>
            <person name="Culley D."/>
            <person name="Daum C."/>
            <person name="Ezra D."/>
            <person name="Gonzalez J."/>
            <person name="Henrissat B."/>
            <person name="Kuo A."/>
            <person name="Liang C."/>
            <person name="Lipzen A."/>
            <person name="Lutzoni F."/>
            <person name="Magnuson J."/>
            <person name="Mondo S."/>
            <person name="Nolan M."/>
            <person name="Ohm R."/>
            <person name="Pangilinan J."/>
            <person name="Park H.-J."/>
            <person name="Ramirez L."/>
            <person name="Alfaro M."/>
            <person name="Sun H."/>
            <person name="Tritt A."/>
            <person name="Yoshinaga Y."/>
            <person name="Zwiers L.-H."/>
            <person name="Turgeon B."/>
            <person name="Goodwin S."/>
            <person name="Spatafora J."/>
            <person name="Crous P."/>
            <person name="Grigoriev I."/>
        </authorList>
    </citation>
    <scope>NUCLEOTIDE SEQUENCE</scope>
    <source>
        <strain evidence="10">CBS 121410</strain>
    </source>
</reference>
<feature type="transmembrane region" description="Helical" evidence="7">
    <location>
        <begin position="368"/>
        <end position="387"/>
    </location>
</feature>